<feature type="region of interest" description="Disordered" evidence="1">
    <location>
        <begin position="1"/>
        <end position="57"/>
    </location>
</feature>
<organism evidence="2 3">
    <name type="scientific">Setaria italica</name>
    <name type="common">Foxtail millet</name>
    <name type="synonym">Panicum italicum</name>
    <dbReference type="NCBI Taxonomy" id="4555"/>
    <lineage>
        <taxon>Eukaryota</taxon>
        <taxon>Viridiplantae</taxon>
        <taxon>Streptophyta</taxon>
        <taxon>Embryophyta</taxon>
        <taxon>Tracheophyta</taxon>
        <taxon>Spermatophyta</taxon>
        <taxon>Magnoliopsida</taxon>
        <taxon>Liliopsida</taxon>
        <taxon>Poales</taxon>
        <taxon>Poaceae</taxon>
        <taxon>PACMAD clade</taxon>
        <taxon>Panicoideae</taxon>
        <taxon>Panicodae</taxon>
        <taxon>Paniceae</taxon>
        <taxon>Cenchrinae</taxon>
        <taxon>Setaria</taxon>
    </lineage>
</organism>
<keyword evidence="3" id="KW-1185">Reference proteome</keyword>
<dbReference type="Proteomes" id="UP000004995">
    <property type="component" value="Unassembled WGS sequence"/>
</dbReference>
<dbReference type="AlphaFoldDB" id="K3ZBP9"/>
<evidence type="ECO:0000256" key="1">
    <source>
        <dbReference type="SAM" id="MobiDB-lite"/>
    </source>
</evidence>
<dbReference type="Gramene" id="KQL13930">
    <property type="protein sequence ID" value="KQL13930"/>
    <property type="gene ID" value="SETIT_023970mg"/>
</dbReference>
<dbReference type="HOGENOM" id="CLU_3000049_0_0_1"/>
<dbReference type="EMBL" id="AGNK02001495">
    <property type="status" value="NOT_ANNOTATED_CDS"/>
    <property type="molecule type" value="Genomic_DNA"/>
</dbReference>
<reference evidence="2" key="2">
    <citation type="submission" date="2018-08" db="UniProtKB">
        <authorList>
            <consortium name="EnsemblPlants"/>
        </authorList>
    </citation>
    <scope>IDENTIFICATION</scope>
    <source>
        <strain evidence="2">Yugu1</strain>
    </source>
</reference>
<dbReference type="EnsemblPlants" id="KQL13930">
    <property type="protein sequence ID" value="KQL13930"/>
    <property type="gene ID" value="SETIT_023970mg"/>
</dbReference>
<dbReference type="InParanoid" id="K3ZBP9"/>
<feature type="compositionally biased region" description="Low complexity" evidence="1">
    <location>
        <begin position="40"/>
        <end position="51"/>
    </location>
</feature>
<reference evidence="3" key="1">
    <citation type="journal article" date="2012" name="Nat. Biotechnol.">
        <title>Reference genome sequence of the model plant Setaria.</title>
        <authorList>
            <person name="Bennetzen J.L."/>
            <person name="Schmutz J."/>
            <person name="Wang H."/>
            <person name="Percifield R."/>
            <person name="Hawkins J."/>
            <person name="Pontaroli A.C."/>
            <person name="Estep M."/>
            <person name="Feng L."/>
            <person name="Vaughn J.N."/>
            <person name="Grimwood J."/>
            <person name="Jenkins J."/>
            <person name="Barry K."/>
            <person name="Lindquist E."/>
            <person name="Hellsten U."/>
            <person name="Deshpande S."/>
            <person name="Wang X."/>
            <person name="Wu X."/>
            <person name="Mitros T."/>
            <person name="Triplett J."/>
            <person name="Yang X."/>
            <person name="Ye C.Y."/>
            <person name="Mauro-Herrera M."/>
            <person name="Wang L."/>
            <person name="Li P."/>
            <person name="Sharma M."/>
            <person name="Sharma R."/>
            <person name="Ronald P.C."/>
            <person name="Panaud O."/>
            <person name="Kellogg E.A."/>
            <person name="Brutnell T.P."/>
            <person name="Doust A.N."/>
            <person name="Tuskan G.A."/>
            <person name="Rokhsar D."/>
            <person name="Devos K.M."/>
        </authorList>
    </citation>
    <scope>NUCLEOTIDE SEQUENCE [LARGE SCALE GENOMIC DNA]</scope>
    <source>
        <strain evidence="3">cv. Yugu1</strain>
    </source>
</reference>
<protein>
    <submittedName>
        <fullName evidence="2">Uncharacterized protein</fullName>
    </submittedName>
</protein>
<evidence type="ECO:0000313" key="3">
    <source>
        <dbReference type="Proteomes" id="UP000004995"/>
    </source>
</evidence>
<accession>K3ZBP9</accession>
<proteinExistence type="predicted"/>
<evidence type="ECO:0000313" key="2">
    <source>
        <dbReference type="EnsemblPlants" id="KQL13930"/>
    </source>
</evidence>
<sequence length="57" mass="6385">MRWPMLRLGLKRKGQQTISTRMRSRVSWKGSAAKYPGALPPHRSSPSFPHRAAAAGR</sequence>
<name>K3ZBP9_SETIT</name>